<dbReference type="PROSITE" id="PS51898">
    <property type="entry name" value="TYR_RECOMBINASE"/>
    <property type="match status" value="1"/>
</dbReference>
<organism evidence="6 7">
    <name type="scientific">Aliiglaciecola litoralis</name>
    <dbReference type="NCBI Taxonomy" id="582857"/>
    <lineage>
        <taxon>Bacteria</taxon>
        <taxon>Pseudomonadati</taxon>
        <taxon>Pseudomonadota</taxon>
        <taxon>Gammaproteobacteria</taxon>
        <taxon>Alteromonadales</taxon>
        <taxon>Alteromonadaceae</taxon>
        <taxon>Aliiglaciecola</taxon>
    </lineage>
</organism>
<feature type="domain" description="Tyr recombinase" evidence="5">
    <location>
        <begin position="204"/>
        <end position="378"/>
    </location>
</feature>
<protein>
    <recommendedName>
        <fullName evidence="5">Tyr recombinase domain-containing protein</fullName>
    </recommendedName>
</protein>
<keyword evidence="3" id="KW-0238">DNA-binding</keyword>
<dbReference type="InterPro" id="IPR038488">
    <property type="entry name" value="Integrase_DNA-bd_sf"/>
</dbReference>
<dbReference type="PANTHER" id="PTHR30629">
    <property type="entry name" value="PROPHAGE INTEGRASE"/>
    <property type="match status" value="1"/>
</dbReference>
<evidence type="ECO:0000313" key="6">
    <source>
        <dbReference type="EMBL" id="GAA0858872.1"/>
    </source>
</evidence>
<sequence length="390" mass="44417">MPILQLTQAKVNDLPGCPVGKARIELCDTAVKGLYVEVRVTSTIGTYYLRYKDIDGKTCHRKLGSTMEVQLVDAKERALQLKAEIRMGKDPKEETLKRKAIPIFSEFFEVTYLPHAKQHKRTWSNDEQMYKTHLKGEFGHLKLTAIKREAVQKFHSGLKQQGLTGSTCDHYLKLMRHCLNLAVDWDIIESNQLARVKLFRECNQIERYMNDVELAGLLKVLHTDENRSVSNLALFLLATGARNNEARQAKWDDIDVESRLWQIPAVNSKSKKVRNVPLNDAALDVLAKVNTQDEFEYVFVNPKTGKPYACVKKTWHRLRAAAGLPKLRLHDLRHQYASMLVNVGRSLYEVQQILGHSDPKVTTRYAHLAPSTLQHAANSVSLRLGRPSIT</sequence>
<keyword evidence="7" id="KW-1185">Reference proteome</keyword>
<evidence type="ECO:0000259" key="5">
    <source>
        <dbReference type="PROSITE" id="PS51898"/>
    </source>
</evidence>
<evidence type="ECO:0000256" key="4">
    <source>
        <dbReference type="ARBA" id="ARBA00023172"/>
    </source>
</evidence>
<dbReference type="Pfam" id="PF14659">
    <property type="entry name" value="Phage_int_SAM_3"/>
    <property type="match status" value="1"/>
</dbReference>
<keyword evidence="4" id="KW-0233">DNA recombination</keyword>
<dbReference type="InterPro" id="IPR025166">
    <property type="entry name" value="Integrase_DNA_bind_dom"/>
</dbReference>
<keyword evidence="2" id="KW-0229">DNA integration</keyword>
<name>A0ABP3X3N2_9ALTE</name>
<comment type="caution">
    <text evidence="6">The sequence shown here is derived from an EMBL/GenBank/DDBJ whole genome shotgun (WGS) entry which is preliminary data.</text>
</comment>
<dbReference type="EMBL" id="BAAAFD010000010">
    <property type="protein sequence ID" value="GAA0858872.1"/>
    <property type="molecule type" value="Genomic_DNA"/>
</dbReference>
<dbReference type="Proteomes" id="UP001500359">
    <property type="component" value="Unassembled WGS sequence"/>
</dbReference>
<dbReference type="Gene3D" id="1.10.150.130">
    <property type="match status" value="1"/>
</dbReference>
<dbReference type="SUPFAM" id="SSF56349">
    <property type="entry name" value="DNA breaking-rejoining enzymes"/>
    <property type="match status" value="1"/>
</dbReference>
<dbReference type="Pfam" id="PF13356">
    <property type="entry name" value="Arm-DNA-bind_3"/>
    <property type="match status" value="1"/>
</dbReference>
<dbReference type="Gene3D" id="1.10.443.10">
    <property type="entry name" value="Intergrase catalytic core"/>
    <property type="match status" value="1"/>
</dbReference>
<proteinExistence type="inferred from homology"/>
<accession>A0ABP3X3N2</accession>
<dbReference type="PANTHER" id="PTHR30629:SF2">
    <property type="entry name" value="PROPHAGE INTEGRASE INTS-RELATED"/>
    <property type="match status" value="1"/>
</dbReference>
<dbReference type="InterPro" id="IPR010998">
    <property type="entry name" value="Integrase_recombinase_N"/>
</dbReference>
<dbReference type="InterPro" id="IPR013762">
    <property type="entry name" value="Integrase-like_cat_sf"/>
</dbReference>
<comment type="similarity">
    <text evidence="1">Belongs to the 'phage' integrase family.</text>
</comment>
<dbReference type="Pfam" id="PF00589">
    <property type="entry name" value="Phage_integrase"/>
    <property type="match status" value="1"/>
</dbReference>
<dbReference type="InterPro" id="IPR002104">
    <property type="entry name" value="Integrase_catalytic"/>
</dbReference>
<evidence type="ECO:0000256" key="3">
    <source>
        <dbReference type="ARBA" id="ARBA00023125"/>
    </source>
</evidence>
<gene>
    <name evidence="6" type="ORF">GCM10009114_30130</name>
</gene>
<reference evidence="7" key="1">
    <citation type="journal article" date="2019" name="Int. J. Syst. Evol. Microbiol.">
        <title>The Global Catalogue of Microorganisms (GCM) 10K type strain sequencing project: providing services to taxonomists for standard genome sequencing and annotation.</title>
        <authorList>
            <consortium name="The Broad Institute Genomics Platform"/>
            <consortium name="The Broad Institute Genome Sequencing Center for Infectious Disease"/>
            <person name="Wu L."/>
            <person name="Ma J."/>
        </authorList>
    </citation>
    <scope>NUCLEOTIDE SEQUENCE [LARGE SCALE GENOMIC DNA]</scope>
    <source>
        <strain evidence="7">JCM 15896</strain>
    </source>
</reference>
<dbReference type="CDD" id="cd00796">
    <property type="entry name" value="INT_Rci_Hp1_C"/>
    <property type="match status" value="1"/>
</dbReference>
<evidence type="ECO:0000313" key="7">
    <source>
        <dbReference type="Proteomes" id="UP001500359"/>
    </source>
</evidence>
<dbReference type="Gene3D" id="3.30.160.390">
    <property type="entry name" value="Integrase, DNA-binding domain"/>
    <property type="match status" value="1"/>
</dbReference>
<evidence type="ECO:0000256" key="1">
    <source>
        <dbReference type="ARBA" id="ARBA00008857"/>
    </source>
</evidence>
<evidence type="ECO:0000256" key="2">
    <source>
        <dbReference type="ARBA" id="ARBA00022908"/>
    </source>
</evidence>
<dbReference type="InterPro" id="IPR011010">
    <property type="entry name" value="DNA_brk_join_enz"/>
</dbReference>
<dbReference type="RefSeq" id="WP_343861440.1">
    <property type="nucleotide sequence ID" value="NZ_BAAAFD010000010.1"/>
</dbReference>
<dbReference type="InterPro" id="IPR050808">
    <property type="entry name" value="Phage_Integrase"/>
</dbReference>
<dbReference type="InterPro" id="IPR004107">
    <property type="entry name" value="Integrase_SAM-like_N"/>
</dbReference>